<dbReference type="Proteomes" id="UP000005640">
    <property type="component" value="Chromosome X"/>
</dbReference>
<feature type="compositionally biased region" description="Polar residues" evidence="1">
    <location>
        <begin position="1"/>
        <end position="16"/>
    </location>
</feature>
<dbReference type="Ensembl" id="ENST00000717015.2">
    <property type="protein sequence ID" value="ENSP00000520619.1"/>
    <property type="gene ID" value="ENSG00000293662.2"/>
</dbReference>
<accession>A0ABB0MV27</accession>
<sequence>MAQGHSEVSPSASAQSTRRKANKYLRPSLASKSMLSILLSRQLGNHRNDANLTELLWTQTQTIPGWNWPLLKHYAIDPSLYHRERRKSRKMVWINKSFP</sequence>
<keyword evidence="3" id="KW-1185">Reference proteome</keyword>
<reference evidence="2 3" key="2">
    <citation type="journal article" date="2004" name="Nature">
        <title>Finishing the euchromatic sequence of the human genome.</title>
        <authorList>
            <consortium name="International Human Genome Sequencing Consortium"/>
        </authorList>
    </citation>
    <scope>NUCLEOTIDE SEQUENCE [LARGE SCALE GENOMIC DNA]</scope>
</reference>
<reference evidence="2 3" key="1">
    <citation type="journal article" date="2001" name="Nature">
        <title>Initial sequencing and analysis of the human genome.</title>
        <authorList>
            <consortium name="International Human Genome Sequencing Consortium"/>
            <person name="Lander E.S."/>
            <person name="Linton L.M."/>
            <person name="Birren B."/>
            <person name="Nusbaum C."/>
            <person name="Zody M.C."/>
            <person name="Baldwin J."/>
            <person name="Devon K."/>
            <person name="Dewar K."/>
            <person name="Doyle M."/>
            <person name="FitzHugh W."/>
            <person name="Funke R."/>
            <person name="Gage D."/>
            <person name="Harris K."/>
            <person name="Heaford A."/>
            <person name="Howland J."/>
            <person name="Kann L."/>
            <person name="Lehoczky J."/>
            <person name="LeVine R."/>
            <person name="McEwan P."/>
            <person name="McKernan K."/>
            <person name="Meldrim J."/>
            <person name="Mesirov J.P."/>
            <person name="Miranda C."/>
            <person name="Morris W."/>
            <person name="Naylor J."/>
            <person name="Raymond C."/>
            <person name="Rosetti M."/>
            <person name="Santos R."/>
            <person name="Sheridan A."/>
            <person name="Sougnez C."/>
            <person name="Stange-Thomann N."/>
            <person name="Stojanovic N."/>
            <person name="Subramanian A."/>
            <person name="Wyman D."/>
            <person name="Rogers J."/>
            <person name="Sulston J."/>
            <person name="Ainscough R."/>
            <person name="Beck S."/>
            <person name="Bentley D."/>
            <person name="Burton J."/>
            <person name="Clee C."/>
            <person name="Carter N."/>
            <person name="Coulson A."/>
            <person name="Deadman R."/>
            <person name="Deloukas P."/>
            <person name="Dunham A."/>
            <person name="Dunham I."/>
            <person name="Durbin R."/>
            <person name="French L."/>
            <person name="Grafham D."/>
            <person name="Gregory S."/>
            <person name="Hubbard T."/>
            <person name="Humphray S."/>
            <person name="Hunt A."/>
            <person name="Jones M."/>
            <person name="Lloyd C."/>
            <person name="McMurray A."/>
            <person name="Matthews L."/>
            <person name="Mercer S."/>
            <person name="Milne S."/>
            <person name="Mullikin J.C."/>
            <person name="Mungall A."/>
            <person name="Plumb R."/>
            <person name="Ross M."/>
            <person name="Shownkeen R."/>
            <person name="Sims S."/>
            <person name="Waterston R.H."/>
            <person name="Wilson R.K."/>
            <person name="Hillier L.W."/>
            <person name="McPherson J.D."/>
            <person name="Marra M.A."/>
            <person name="Mardis E.R."/>
            <person name="Fulton L.A."/>
            <person name="Chinwalla A.T."/>
            <person name="Pepin K.H."/>
            <person name="Gish W.R."/>
            <person name="Chissoe S.L."/>
            <person name="Wendl M.C."/>
            <person name="Delehaunty K.D."/>
            <person name="Miner T.L."/>
            <person name="Delehaunty A."/>
            <person name="Kramer J.B."/>
            <person name="Cook L.L."/>
            <person name="Fulton R.S."/>
            <person name="Johnson D.L."/>
            <person name="Minx P.J."/>
            <person name="Clifton S.W."/>
            <person name="Hawkins T."/>
            <person name="Branscomb E."/>
            <person name="Predki P."/>
            <person name="Richardson P."/>
            <person name="Wenning S."/>
            <person name="Slezak T."/>
            <person name="Doggett N."/>
            <person name="Cheng J.F."/>
            <person name="Olsen A."/>
            <person name="Lucas S."/>
            <person name="Elkin C."/>
            <person name="Uberbacher E."/>
            <person name="Frazier M."/>
            <person name="Gibbs R.A."/>
            <person name="Muzny D.M."/>
            <person name="Scherer S.E."/>
            <person name="Bouck J.B."/>
            <person name="Sodergren E.J."/>
            <person name="Worley K.C."/>
            <person name="Rives C.M."/>
            <person name="Gorrell J.H."/>
            <person name="Metzker M.L."/>
            <person name="Naylor S.L."/>
            <person name="Kucherlapati R.S."/>
            <person name="Nelson D.L."/>
            <person name="Weinstock G.M."/>
            <person name="Sakaki Y."/>
            <person name="Fujiyama A."/>
            <person name="Hattori M."/>
            <person name="Yada T."/>
            <person name="Toyoda A."/>
            <person name="Itoh T."/>
            <person name="Kawagoe C."/>
            <person name="Watanabe H."/>
            <person name="Totoki Y."/>
            <person name="Taylor T."/>
            <person name="Weissenbach J."/>
            <person name="Heilig R."/>
            <person name="Saurin W."/>
            <person name="Artiguenave F."/>
            <person name="Brottier P."/>
            <person name="Bruls T."/>
            <person name="Pelletier E."/>
            <person name="Robert C."/>
            <person name="Wincker P."/>
            <person name="Smith D.R."/>
            <person name="Doucette-Stamm L."/>
            <person name="Rubenfield M."/>
            <person name="Weinstock K."/>
            <person name="Lee H.M."/>
            <person name="Dubois J."/>
            <person name="Rosenthal A."/>
            <person name="Platzer M."/>
            <person name="Nyakatura G."/>
            <person name="Taudien S."/>
            <person name="Rump A."/>
            <person name="Yang H."/>
            <person name="Yu J."/>
            <person name="Wang J."/>
            <person name="Huang G."/>
            <person name="Gu J."/>
            <person name="Hood L."/>
            <person name="Rowen L."/>
            <person name="Madan A."/>
            <person name="Qin S."/>
            <person name="Davis R.W."/>
            <person name="Federspiel N.A."/>
            <person name="Abola A.P."/>
            <person name="Proctor M.J."/>
            <person name="Myers R.M."/>
            <person name="Schmutz J."/>
            <person name="Dickson M."/>
            <person name="Grimwood J."/>
            <person name="Cox D.R."/>
            <person name="Olson M.V."/>
            <person name="Kaul R."/>
            <person name="Raymond C."/>
            <person name="Shimizu N."/>
            <person name="Kawasaki K."/>
            <person name="Minoshima S."/>
            <person name="Evans G.A."/>
            <person name="Athanasiou M."/>
            <person name="Schultz R."/>
            <person name="Roe B.A."/>
            <person name="Chen F."/>
            <person name="Pan H."/>
            <person name="Ramser J."/>
            <person name="Lehrach H."/>
            <person name="Reinhardt R."/>
            <person name="McCombie W.R."/>
            <person name="de la Bastide M."/>
            <person name="Dedhia N."/>
            <person name="Blocker H."/>
            <person name="Hornischer K."/>
            <person name="Nordsiek G."/>
            <person name="Agarwala R."/>
            <person name="Aravind L."/>
            <person name="Bailey J.A."/>
            <person name="Bateman A."/>
            <person name="Batzoglou S."/>
            <person name="Birney E."/>
            <person name="Bork P."/>
            <person name="Brown D.G."/>
            <person name="Burge C.B."/>
            <person name="Cerutti L."/>
            <person name="Chen H.C."/>
            <person name="Church D."/>
            <person name="Clamp M."/>
            <person name="Copley R.R."/>
            <person name="Doerks T."/>
            <person name="Eddy S.R."/>
            <person name="Eichler E.E."/>
            <person name="Furey T.S."/>
            <person name="Galagan J."/>
            <person name="Gilbert J.G."/>
            <person name="Harmon C."/>
            <person name="Hayashizaki Y."/>
            <person name="Haussler D."/>
            <person name="Hermjakob H."/>
            <person name="Hokamp K."/>
            <person name="Jang W."/>
            <person name="Johnson L.S."/>
            <person name="Jones T.A."/>
            <person name="Kasif S."/>
            <person name="Kaspryzk A."/>
            <person name="Kennedy S."/>
            <person name="Kent W.J."/>
            <person name="Kitts P."/>
            <person name="Koonin E.V."/>
            <person name="Korf I."/>
            <person name="Kulp D."/>
            <person name="Lancet D."/>
            <person name="Lowe T.M."/>
            <person name="McLysaght A."/>
            <person name="Mikkelsen T."/>
            <person name="Moran J.V."/>
            <person name="Mulder N."/>
            <person name="Pollara V.J."/>
            <person name="Ponting C.P."/>
            <person name="Schuler G."/>
            <person name="Schultz J."/>
            <person name="Slater G."/>
            <person name="Smit A.F."/>
            <person name="Stupka E."/>
            <person name="Szustakowski J."/>
            <person name="Thierry-Mieg D."/>
            <person name="Thierry-Mieg J."/>
            <person name="Wagner L."/>
            <person name="Wallis J."/>
            <person name="Wheeler R."/>
            <person name="Williams A."/>
            <person name="Wolf Y.I."/>
            <person name="Wolfe K.H."/>
            <person name="Yang S.P."/>
            <person name="Yeh R.F."/>
            <person name="Collins F."/>
            <person name="Guyer M.S."/>
            <person name="Peterson J."/>
            <person name="Felsenfeld A."/>
            <person name="Wetterstrand K.A."/>
            <person name="Patrinos A."/>
            <person name="Morgan M.J."/>
            <person name="de Jong P."/>
            <person name="Catanese J.J."/>
            <person name="Osoegawa K."/>
            <person name="Shizuya H."/>
            <person name="Choi S."/>
            <person name="Chen Y.J."/>
        </authorList>
    </citation>
    <scope>NUCLEOTIDE SEQUENCE [LARGE SCALE GENOMIC DNA]</scope>
</reference>
<dbReference type="GeneTree" id="ENSGT01130000278756"/>
<dbReference type="EMBL" id="AL590282">
    <property type="status" value="NOT_ANNOTATED_CDS"/>
    <property type="molecule type" value="Genomic_DNA"/>
</dbReference>
<dbReference type="Ensembl" id="ENST00000717015.1">
    <property type="protein sequence ID" value="ENSP00000520619.1"/>
    <property type="gene ID" value="ENSG00000293662.1"/>
</dbReference>
<reference evidence="2" key="5">
    <citation type="submission" date="2025-09" db="UniProtKB">
        <authorList>
            <consortium name="Ensembl"/>
        </authorList>
    </citation>
    <scope>IDENTIFICATION</scope>
</reference>
<evidence type="ECO:0000256" key="1">
    <source>
        <dbReference type="SAM" id="MobiDB-lite"/>
    </source>
</evidence>
<organism evidence="2 3">
    <name type="scientific">Homo sapiens</name>
    <name type="common">Human</name>
    <dbReference type="NCBI Taxonomy" id="9606"/>
    <lineage>
        <taxon>Eukaryota</taxon>
        <taxon>Metazoa</taxon>
        <taxon>Chordata</taxon>
        <taxon>Craniata</taxon>
        <taxon>Vertebrata</taxon>
        <taxon>Euteleostomi</taxon>
        <taxon>Mammalia</taxon>
        <taxon>Eutheria</taxon>
        <taxon>Euarchontoglires</taxon>
        <taxon>Primates</taxon>
        <taxon>Haplorrhini</taxon>
        <taxon>Catarrhini</taxon>
        <taxon>Hominidae</taxon>
        <taxon>Homo</taxon>
    </lineage>
</organism>
<reference evidence="2 3" key="3">
    <citation type="journal article" date="2005" name="Nature">
        <title>The DNA sequence of the human X chromosome.</title>
        <authorList>
            <person name="Ross M.T."/>
            <person name="Grafham D.V."/>
            <person name="Coffey A.J."/>
            <person name="Scherer S."/>
            <person name="McLay K."/>
            <person name="Muzny D."/>
            <person name="Platzer M."/>
            <person name="Howell G.R."/>
            <person name="Burrows C."/>
            <person name="Bird C.P."/>
            <person name="Frankish A."/>
            <person name="Lovell F.L."/>
            <person name="Howe K.L."/>
            <person name="Ashurst J.L."/>
            <person name="Fulton R.S."/>
            <person name="Sudbrak R."/>
            <person name="Wen G."/>
            <person name="Jones M.C."/>
            <person name="Hurles M.E."/>
            <person name="Andrews T.D."/>
            <person name="Scott C.E."/>
            <person name="Searle S."/>
            <person name="Ramser J."/>
            <person name="Whittaker A."/>
            <person name="Deadman R."/>
            <person name="Carter N.P."/>
            <person name="Hunt S.E."/>
            <person name="Chen R."/>
            <person name="Cree A."/>
            <person name="Gunaratne P."/>
            <person name="Havlak P."/>
            <person name="Hodgson A."/>
            <person name="Metzker M.L."/>
            <person name="Richards S."/>
            <person name="Scott G."/>
            <person name="Steffen D."/>
            <person name="Sodergren E."/>
            <person name="Wheeler D.A."/>
            <person name="Worley K.C."/>
            <person name="Ainscough R."/>
            <person name="Ambrose K.D."/>
            <person name="Ansari-Lari M.A."/>
            <person name="Aradhya S."/>
            <person name="Ashwell R.I."/>
            <person name="Babbage A.K."/>
            <person name="Bagguley C.L."/>
            <person name="Ballabio A."/>
            <person name="Banerjee R."/>
            <person name="Barker G.E."/>
            <person name="Barlow K.F."/>
            <person name="Barrett I.P."/>
            <person name="Bates K.N."/>
            <person name="Beare D.M."/>
            <person name="Beasley H."/>
            <person name="Beasley O."/>
            <person name="Beck A."/>
            <person name="Bethel G."/>
            <person name="Blechschmidt K."/>
            <person name="Brady N."/>
            <person name="Bray-Allen S."/>
            <person name="Bridgeman A.M."/>
            <person name="Brown A.J."/>
            <person name="Brown M.J."/>
            <person name="Bonnin D."/>
            <person name="Bruford E.A."/>
            <person name="Buhay C."/>
            <person name="Burch P."/>
            <person name="Burford D."/>
            <person name="Burgess J."/>
            <person name="Burrill W."/>
            <person name="Burton J."/>
            <person name="Bye J.M."/>
            <person name="Carder C."/>
            <person name="Carrel L."/>
            <person name="Chako J."/>
            <person name="Chapman J.C."/>
            <person name="Chavez D."/>
            <person name="Chen E."/>
            <person name="Chen G."/>
            <person name="Chen Y."/>
            <person name="Chen Z."/>
            <person name="Chinault C."/>
            <person name="Ciccodicola A."/>
            <person name="Clark S.Y."/>
            <person name="Clarke G."/>
            <person name="Clee C.M."/>
            <person name="Clegg S."/>
            <person name="Clerc-Blankenburg K."/>
            <person name="Clifford K."/>
            <person name="Cobley V."/>
            <person name="Cole C.G."/>
            <person name="Conquer J.S."/>
            <person name="Corby N."/>
            <person name="Connor R.E."/>
            <person name="David R."/>
            <person name="Davies J."/>
            <person name="Davis C."/>
            <person name="Davis J."/>
            <person name="Delgado O."/>
            <person name="Deshazo D."/>
            <person name="Dhami P."/>
            <person name="Ding Y."/>
            <person name="Dinh H."/>
            <person name="Dodsworth S."/>
            <person name="Draper H."/>
            <person name="Dugan-Rocha S."/>
            <person name="Dunham A."/>
            <person name="Dunn M."/>
            <person name="Durbin K.J."/>
            <person name="Dutta I."/>
            <person name="Eades T."/>
            <person name="Ellwood M."/>
            <person name="Emery-Cohen A."/>
            <person name="Errington H."/>
            <person name="Evans K.L."/>
            <person name="Faulkner L."/>
            <person name="Francis F."/>
            <person name="Frankland J."/>
            <person name="Fraser A.E."/>
            <person name="Galgoczy P."/>
            <person name="Gilbert J."/>
            <person name="Gill R."/>
            <person name="Glockner G."/>
            <person name="Gregory S.G."/>
            <person name="Gribble S."/>
            <person name="Griffiths C."/>
            <person name="Grocock R."/>
            <person name="Gu Y."/>
            <person name="Gwilliam R."/>
            <person name="Hamilton C."/>
            <person name="Hart E.A."/>
            <person name="Hawes A."/>
            <person name="Heath P.D."/>
            <person name="Heitmann K."/>
            <person name="Hennig S."/>
            <person name="Hernandez J."/>
            <person name="Hinzmann B."/>
            <person name="Ho S."/>
            <person name="Hoffs M."/>
            <person name="Howden P.J."/>
            <person name="Huckle E.J."/>
            <person name="Hume J."/>
            <person name="Hunt P.J."/>
            <person name="Hunt A.R."/>
            <person name="Isherwood J."/>
            <person name="Jacob L."/>
            <person name="Johnson D."/>
            <person name="Jones S."/>
            <person name="de Jong P.J."/>
            <person name="Joseph S.S."/>
            <person name="Keenan S."/>
            <person name="Kelly S."/>
            <person name="Kershaw J.K."/>
            <person name="Khan Z."/>
            <person name="Kioschis P."/>
            <person name="Klages S."/>
            <person name="Knights A.J."/>
            <person name="Kosiura A."/>
            <person name="Kovar-Smith C."/>
            <person name="Laird G.K."/>
            <person name="Langford C."/>
            <person name="Lawlor S."/>
            <person name="Leversha M."/>
            <person name="Lewis L."/>
            <person name="Liu W."/>
            <person name="Lloyd C."/>
            <person name="Lloyd D.M."/>
            <person name="Loulseged H."/>
            <person name="Loveland J.E."/>
            <person name="Lovell J.D."/>
            <person name="Lozado R."/>
            <person name="Lu J."/>
            <person name="Lyne R."/>
            <person name="Ma J."/>
            <person name="Maheshwari M."/>
            <person name="Matthews L.H."/>
            <person name="McDowall J."/>
            <person name="McLaren S."/>
            <person name="McMurray A."/>
            <person name="Meidl P."/>
            <person name="Meitinger T."/>
            <person name="Milne S."/>
            <person name="Miner G."/>
            <person name="Mistry S.L."/>
            <person name="Morgan M."/>
            <person name="Morris S."/>
            <person name="Muller I."/>
            <person name="Mullikin J.C."/>
            <person name="Nguyen N."/>
            <person name="Nordsiek G."/>
            <person name="Nyakatura G."/>
            <person name="O'Dell C.N."/>
            <person name="Okwuonu G."/>
            <person name="Palmer S."/>
            <person name="Pandian R."/>
            <person name="Parker D."/>
            <person name="Parrish J."/>
            <person name="Pasternak S."/>
            <person name="Patel D."/>
            <person name="Pearce A.V."/>
            <person name="Pearson D.M."/>
            <person name="Pelan S.E."/>
            <person name="Perez L."/>
            <person name="Porter K.M."/>
            <person name="Ramsey Y."/>
            <person name="Reichwald K."/>
            <person name="Rhodes S."/>
            <person name="Ridler K.A."/>
            <person name="Schlessinger D."/>
            <person name="Schueler M.G."/>
            <person name="Sehra H.K."/>
            <person name="Shaw-Smith C."/>
            <person name="Shen H."/>
            <person name="Sheridan E.M."/>
            <person name="Shownkeen R."/>
            <person name="Skuce C.D."/>
            <person name="Smith M.L."/>
            <person name="Sotheran E.C."/>
            <person name="Steingruber H.E."/>
            <person name="Steward C.A."/>
            <person name="Storey R."/>
            <person name="Swann R.M."/>
            <person name="Swarbreck D."/>
            <person name="Tabor P.E."/>
            <person name="Taudien S."/>
            <person name="Taylor T."/>
            <person name="Teague B."/>
            <person name="Thomas K."/>
            <person name="Thorpe A."/>
            <person name="Timms K."/>
            <person name="Tracey A."/>
            <person name="Trevanion S."/>
            <person name="Tromans A.C."/>
            <person name="d'Urso M."/>
            <person name="Verduzco D."/>
            <person name="Villasana D."/>
            <person name="Waldron L."/>
            <person name="Wall M."/>
            <person name="Wang Q."/>
            <person name="Warren J."/>
            <person name="Warry G.L."/>
            <person name="Wei X."/>
            <person name="West A."/>
            <person name="Whitehead S.L."/>
            <person name="Whiteley M.N."/>
            <person name="Wilkinson J.E."/>
            <person name="Willey D.L."/>
            <person name="Williams G."/>
            <person name="Williams L."/>
            <person name="Williamson A."/>
            <person name="Williamson H."/>
            <person name="Wilming L."/>
            <person name="Woodmansey R.L."/>
            <person name="Wray P.W."/>
            <person name="Yen J."/>
            <person name="Zhang J."/>
            <person name="Zhou J."/>
            <person name="Zoghbi H."/>
            <person name="Zorilla S."/>
            <person name="Buck D."/>
            <person name="Reinhardt R."/>
            <person name="Poustka A."/>
            <person name="Rosenthal A."/>
            <person name="Lehrach H."/>
            <person name="Meindl A."/>
            <person name="Minx P.J."/>
            <person name="Hillier L.W."/>
            <person name="Willard H.F."/>
            <person name="Wilson R.K."/>
            <person name="Waterston R.H."/>
            <person name="Rice C.M."/>
            <person name="Vaudin M."/>
            <person name="Coulson A."/>
            <person name="Nelson D.L."/>
            <person name="Weinstock G."/>
            <person name="Sulston J.E."/>
            <person name="Durbin R."/>
            <person name="Hubbard T."/>
            <person name="Gibbs R.A."/>
            <person name="Beck S."/>
            <person name="Rogers J."/>
            <person name="Bentley D.R."/>
        </authorList>
    </citation>
    <scope>NUCLEOTIDE SEQUENCE [LARGE SCALE GENOMIC DNA]</scope>
</reference>
<evidence type="ECO:0000313" key="3">
    <source>
        <dbReference type="Proteomes" id="UP000005640"/>
    </source>
</evidence>
<evidence type="ECO:0000313" key="2">
    <source>
        <dbReference type="Ensembl" id="ENSP00000520619.1"/>
    </source>
</evidence>
<name>A0ABB0MV27_HUMAN</name>
<feature type="region of interest" description="Disordered" evidence="1">
    <location>
        <begin position="1"/>
        <end position="27"/>
    </location>
</feature>
<proteinExistence type="predicted"/>
<reference evidence="2" key="4">
    <citation type="submission" date="2025-08" db="UniProtKB">
        <authorList>
            <consortium name="Ensembl"/>
        </authorList>
    </citation>
    <scope>IDENTIFICATION</scope>
</reference>
<dbReference type="AlphaFoldDB" id="A0ABB0MV27"/>
<protein>
    <submittedName>
        <fullName evidence="2">Uncharacterized protein</fullName>
    </submittedName>
</protein>